<name>A0AAN8ZG83_9MAGN</name>
<organism evidence="1 2">
    <name type="scientific">Dillenia turbinata</name>
    <dbReference type="NCBI Taxonomy" id="194707"/>
    <lineage>
        <taxon>Eukaryota</taxon>
        <taxon>Viridiplantae</taxon>
        <taxon>Streptophyta</taxon>
        <taxon>Embryophyta</taxon>
        <taxon>Tracheophyta</taxon>
        <taxon>Spermatophyta</taxon>
        <taxon>Magnoliopsida</taxon>
        <taxon>eudicotyledons</taxon>
        <taxon>Gunneridae</taxon>
        <taxon>Pentapetalae</taxon>
        <taxon>Dilleniales</taxon>
        <taxon>Dilleniaceae</taxon>
        <taxon>Dillenia</taxon>
    </lineage>
</organism>
<evidence type="ECO:0000313" key="2">
    <source>
        <dbReference type="Proteomes" id="UP001370490"/>
    </source>
</evidence>
<proteinExistence type="predicted"/>
<gene>
    <name evidence="1" type="ORF">RJ641_002387</name>
</gene>
<protein>
    <submittedName>
        <fullName evidence="1">Petal formation-expressed</fullName>
    </submittedName>
</protein>
<dbReference type="Pfam" id="PF14476">
    <property type="entry name" value="Chloroplast_duf"/>
    <property type="match status" value="2"/>
</dbReference>
<dbReference type="AlphaFoldDB" id="A0AAN8ZG83"/>
<comment type="caution">
    <text evidence="1">The sequence shown here is derived from an EMBL/GenBank/DDBJ whole genome shotgun (WGS) entry which is preliminary data.</text>
</comment>
<reference evidence="1 2" key="1">
    <citation type="submission" date="2023-12" db="EMBL/GenBank/DDBJ databases">
        <title>A high-quality genome assembly for Dillenia turbinata (Dilleniales).</title>
        <authorList>
            <person name="Chanderbali A."/>
        </authorList>
    </citation>
    <scope>NUCLEOTIDE SEQUENCE [LARGE SCALE GENOMIC DNA]</scope>
    <source>
        <strain evidence="1">LSX21</strain>
        <tissue evidence="1">Leaf</tissue>
    </source>
</reference>
<keyword evidence="2" id="KW-1185">Reference proteome</keyword>
<sequence>MSAIASTCNFGAGIGALKASSTLLYLAATGMLIIMNKIQPSQLAEEQRNASSSRLFKQPQFQIQTKIALSSPTIKDVNEATEKCRGLEKHKTKKKGQKGISSNGWRANLDEEMREMVEVPRGKDIQKYLTLEQCWFLTLMKFVRGRFRDEKMVEVFEMVALQLGRGLSDLRNLASSSRSSGKKVEEEFASKLFLH</sequence>
<dbReference type="PANTHER" id="PTHR33358">
    <property type="entry name" value="F-BOX PROTEIN WITH A DOMAIN PROTEIN"/>
    <property type="match status" value="1"/>
</dbReference>
<dbReference type="InterPro" id="IPR027949">
    <property type="entry name" value="Chloroplast_duf"/>
</dbReference>
<dbReference type="EMBL" id="JBAMMX010000010">
    <property type="protein sequence ID" value="KAK6932763.1"/>
    <property type="molecule type" value="Genomic_DNA"/>
</dbReference>
<dbReference type="Proteomes" id="UP001370490">
    <property type="component" value="Unassembled WGS sequence"/>
</dbReference>
<dbReference type="PANTHER" id="PTHR33358:SF12">
    <property type="entry name" value="F-BOX PROTEIN WITH A DOMAIN PROTEIN"/>
    <property type="match status" value="1"/>
</dbReference>
<accession>A0AAN8ZG83</accession>
<evidence type="ECO:0000313" key="1">
    <source>
        <dbReference type="EMBL" id="KAK6932763.1"/>
    </source>
</evidence>